<dbReference type="PROSITE" id="PS50995">
    <property type="entry name" value="HTH_MARR_2"/>
    <property type="match status" value="1"/>
</dbReference>
<gene>
    <name evidence="5" type="ORF">TPR58_12190</name>
</gene>
<accession>A0ABV0B8P6</accession>
<evidence type="ECO:0000256" key="1">
    <source>
        <dbReference type="ARBA" id="ARBA00023015"/>
    </source>
</evidence>
<comment type="caution">
    <text evidence="5">The sequence shown here is derived from an EMBL/GenBank/DDBJ whole genome shotgun (WGS) entry which is preliminary data.</text>
</comment>
<dbReference type="PANTHER" id="PTHR33164:SF57">
    <property type="entry name" value="MARR-FAMILY TRANSCRIPTIONAL REGULATOR"/>
    <property type="match status" value="1"/>
</dbReference>
<dbReference type="InterPro" id="IPR036388">
    <property type="entry name" value="WH-like_DNA-bd_sf"/>
</dbReference>
<evidence type="ECO:0000259" key="4">
    <source>
        <dbReference type="PROSITE" id="PS50995"/>
    </source>
</evidence>
<name>A0ABV0B8P6_9SPHN</name>
<evidence type="ECO:0000256" key="3">
    <source>
        <dbReference type="ARBA" id="ARBA00023163"/>
    </source>
</evidence>
<dbReference type="SMART" id="SM00347">
    <property type="entry name" value="HTH_MARR"/>
    <property type="match status" value="1"/>
</dbReference>
<dbReference type="Proteomes" id="UP001427805">
    <property type="component" value="Unassembled WGS sequence"/>
</dbReference>
<dbReference type="InterPro" id="IPR000835">
    <property type="entry name" value="HTH_MarR-typ"/>
</dbReference>
<evidence type="ECO:0000256" key="2">
    <source>
        <dbReference type="ARBA" id="ARBA00023125"/>
    </source>
</evidence>
<dbReference type="Gene3D" id="1.10.10.10">
    <property type="entry name" value="Winged helix-like DNA-binding domain superfamily/Winged helix DNA-binding domain"/>
    <property type="match status" value="1"/>
</dbReference>
<dbReference type="InterPro" id="IPR023187">
    <property type="entry name" value="Tscrpt_reg_MarR-type_CS"/>
</dbReference>
<protein>
    <submittedName>
        <fullName evidence="5">MarR family transcriptional regulator</fullName>
    </submittedName>
</protein>
<dbReference type="Pfam" id="PF01047">
    <property type="entry name" value="MarR"/>
    <property type="match status" value="1"/>
</dbReference>
<dbReference type="PANTHER" id="PTHR33164">
    <property type="entry name" value="TRANSCRIPTIONAL REGULATOR, MARR FAMILY"/>
    <property type="match status" value="1"/>
</dbReference>
<keyword evidence="3" id="KW-0804">Transcription</keyword>
<dbReference type="SMART" id="SM00419">
    <property type="entry name" value="HTH_CRP"/>
    <property type="match status" value="1"/>
</dbReference>
<sequence length="184" mass="20384">MRVLVGHRLIQLQPKGRVPLRRLQLMAIPFIEGPHKFMSDLDLLAKSYGTLFLRMHRLLDRRMAAGGASLAKTKMLMCVDQRGPMRAADIADYLGMAPRTVTEALDKLERDGLLVRSPDASDRRVKQITITGKGEQAIAATEPLRVELVDLIFGSLDAEQRASLATIIEQLSAKVDKVEGIDPD</sequence>
<reference evidence="5 6" key="1">
    <citation type="submission" date="2024-05" db="EMBL/GenBank/DDBJ databases">
        <title>Sphingomonas sp. HF-S3 16S ribosomal RNA gene Genome sequencing and assembly.</title>
        <authorList>
            <person name="Lee H."/>
        </authorList>
    </citation>
    <scope>NUCLEOTIDE SEQUENCE [LARGE SCALE GENOMIC DNA]</scope>
    <source>
        <strain evidence="5 6">HF-S3</strain>
    </source>
</reference>
<keyword evidence="6" id="KW-1185">Reference proteome</keyword>
<organism evidence="5 6">
    <name type="scientific">Sphingomonas rustica</name>
    <dbReference type="NCBI Taxonomy" id="3103142"/>
    <lineage>
        <taxon>Bacteria</taxon>
        <taxon>Pseudomonadati</taxon>
        <taxon>Pseudomonadota</taxon>
        <taxon>Alphaproteobacteria</taxon>
        <taxon>Sphingomonadales</taxon>
        <taxon>Sphingomonadaceae</taxon>
        <taxon>Sphingomonas</taxon>
    </lineage>
</organism>
<evidence type="ECO:0000313" key="6">
    <source>
        <dbReference type="Proteomes" id="UP001427805"/>
    </source>
</evidence>
<keyword evidence="2" id="KW-0238">DNA-binding</keyword>
<feature type="domain" description="HTH marR-type" evidence="4">
    <location>
        <begin position="34"/>
        <end position="173"/>
    </location>
</feature>
<dbReference type="InterPro" id="IPR012318">
    <property type="entry name" value="HTH_CRP"/>
</dbReference>
<proteinExistence type="predicted"/>
<evidence type="ECO:0000313" key="5">
    <source>
        <dbReference type="EMBL" id="MEN3747929.1"/>
    </source>
</evidence>
<keyword evidence="1" id="KW-0805">Transcription regulation</keyword>
<dbReference type="SUPFAM" id="SSF46785">
    <property type="entry name" value="Winged helix' DNA-binding domain"/>
    <property type="match status" value="1"/>
</dbReference>
<dbReference type="PROSITE" id="PS01117">
    <property type="entry name" value="HTH_MARR_1"/>
    <property type="match status" value="1"/>
</dbReference>
<dbReference type="PRINTS" id="PR00598">
    <property type="entry name" value="HTHMARR"/>
</dbReference>
<dbReference type="InterPro" id="IPR036390">
    <property type="entry name" value="WH_DNA-bd_sf"/>
</dbReference>
<dbReference type="EMBL" id="JBDIZK010000006">
    <property type="protein sequence ID" value="MEN3747929.1"/>
    <property type="molecule type" value="Genomic_DNA"/>
</dbReference>
<dbReference type="InterPro" id="IPR039422">
    <property type="entry name" value="MarR/SlyA-like"/>
</dbReference>